<dbReference type="EMBL" id="CP017834">
    <property type="protein sequence ID" value="APJ04008.1"/>
    <property type="molecule type" value="Genomic_DNA"/>
</dbReference>
<protein>
    <submittedName>
        <fullName evidence="1">Uncharacterized protein</fullName>
    </submittedName>
</protein>
<keyword evidence="2" id="KW-1185">Reference proteome</keyword>
<evidence type="ECO:0000313" key="2">
    <source>
        <dbReference type="Proteomes" id="UP000184731"/>
    </source>
</evidence>
<dbReference type="RefSeq" id="WP_148697754.1">
    <property type="nucleotide sequence ID" value="NZ_CP017834.1"/>
</dbReference>
<organism evidence="1 2">
    <name type="scientific">Silvanigrella aquatica</name>
    <dbReference type="NCBI Taxonomy" id="1915309"/>
    <lineage>
        <taxon>Bacteria</taxon>
        <taxon>Pseudomonadati</taxon>
        <taxon>Bdellovibrionota</taxon>
        <taxon>Oligoflexia</taxon>
        <taxon>Silvanigrellales</taxon>
        <taxon>Silvanigrellaceae</taxon>
        <taxon>Silvanigrella</taxon>
    </lineage>
</organism>
<reference evidence="1 2" key="1">
    <citation type="submission" date="2016-10" db="EMBL/GenBank/DDBJ databases">
        <title>Silvanigrella aquatica sp. nov., isolated from a freshwater lake located in the Black Forest, Germany, description of Silvanigrellaceae fam. nov., Silvanigrellales ord. nov., reclassification of the order Bdellovibrionales in the class Oligoflexia, reclassification of the families Bacteriovoracaceae and Halobacteriovoraceae in the new order Bacteriovoracales ord. nov., and reclassification of the family Pseudobacteriovoracaceae in the order Oligoflexiales.</title>
        <authorList>
            <person name="Hahn M.W."/>
            <person name="Schmidt J."/>
            <person name="Koll U."/>
            <person name="Rohde M."/>
            <person name="Verbag S."/>
            <person name="Pitt A."/>
            <person name="Nakai R."/>
            <person name="Naganuma T."/>
            <person name="Lang E."/>
        </authorList>
    </citation>
    <scope>NUCLEOTIDE SEQUENCE [LARGE SCALE GENOMIC DNA]</scope>
    <source>
        <strain evidence="1 2">MWH-Nonnen-W8red</strain>
    </source>
</reference>
<accession>A0A1L4D1D9</accession>
<name>A0A1L4D1D9_9BACT</name>
<evidence type="ECO:0000313" key="1">
    <source>
        <dbReference type="EMBL" id="APJ04008.1"/>
    </source>
</evidence>
<dbReference type="AlphaFoldDB" id="A0A1L4D1D9"/>
<gene>
    <name evidence="1" type="ORF">AXG55_08850</name>
</gene>
<dbReference type="KEGG" id="saqi:AXG55_08850"/>
<proteinExistence type="predicted"/>
<dbReference type="OrthoDB" id="5288869at2"/>
<sequence length="510" mass="55460">MSFYKKFQSPRSALKKLGLTIPFFSILSSSIYTSSFADNLDLINPKLIAQNNNDIDSQDNTQQQLTEKIDPTDEVAGGVGEKGHKAPKYAVLPTGKTLPKGIFKVDVPVAYTFGNESFDSNGKRINMGLDMKRWMTGILLQYGLSNTVSVGVGIPLTASYQLGMNGNLIAANSEMYSRYYNHVLNDLATQLSQNGGALCGGNATVSNCANYINTGGNLSNSASIYTTLPTGERFTFNSASPLSSQIRNLLLTASQPTNGATGLGDIQFGILWSIISEESPLRHVPIYFSLGGGLRVPTGKFNIVSAMRATGGDGTLITGGGTYDAILRWNLDYVAVPGVILSWQHMAEYSFTKAKLGRTSMSDNTSFNTADPNVDNGSNGHGDGQGNDLLFWRKGLHHIGFIQAAWGLGNVSNDLKWWGLYTQAKYNIAAKSYLNGQPIYTFGDQFYLGDSSMHPDHGYEQYYSAVVGTKVSGLPYRIPGEFSAEFEYPVYGFNRMVAPMNTKGTFTVYF</sequence>
<dbReference type="Proteomes" id="UP000184731">
    <property type="component" value="Chromosome"/>
</dbReference>